<reference evidence="8" key="1">
    <citation type="submission" date="2023-08" db="EMBL/GenBank/DDBJ databases">
        <authorList>
            <person name="Chen Y."/>
            <person name="Shah S."/>
            <person name="Dougan E. K."/>
            <person name="Thang M."/>
            <person name="Chan C."/>
        </authorList>
    </citation>
    <scope>NUCLEOTIDE SEQUENCE</scope>
</reference>
<protein>
    <submittedName>
        <fullName evidence="8">Uncharacterized protein</fullName>
    </submittedName>
</protein>
<feature type="transmembrane region" description="Helical" evidence="7">
    <location>
        <begin position="492"/>
        <end position="514"/>
    </location>
</feature>
<dbReference type="NCBIfam" id="TIGR00788">
    <property type="entry name" value="fbt"/>
    <property type="match status" value="1"/>
</dbReference>
<dbReference type="GO" id="GO:0016020">
    <property type="term" value="C:membrane"/>
    <property type="evidence" value="ECO:0007669"/>
    <property type="project" value="UniProtKB-SubCell"/>
</dbReference>
<dbReference type="InterPro" id="IPR036259">
    <property type="entry name" value="MFS_trans_sf"/>
</dbReference>
<dbReference type="PANTHER" id="PTHR31585">
    <property type="entry name" value="FOLATE-BIOPTERIN TRANSPORTER 1, CHLOROPLASTIC"/>
    <property type="match status" value="1"/>
</dbReference>
<dbReference type="PANTHER" id="PTHR31585:SF51">
    <property type="entry name" value="TRANSPORTER, PUTATIVE-RELATED"/>
    <property type="match status" value="1"/>
</dbReference>
<keyword evidence="4 7" id="KW-0812">Transmembrane</keyword>
<name>A0AA36JH26_9DINO</name>
<dbReference type="InterPro" id="IPR004324">
    <property type="entry name" value="FBT"/>
</dbReference>
<dbReference type="InterPro" id="IPR039309">
    <property type="entry name" value="BT1"/>
</dbReference>
<feature type="transmembrane region" description="Helical" evidence="7">
    <location>
        <begin position="310"/>
        <end position="332"/>
    </location>
</feature>
<accession>A0AA36JH26</accession>
<dbReference type="Proteomes" id="UP001178507">
    <property type="component" value="Unassembled WGS sequence"/>
</dbReference>
<feature type="transmembrane region" description="Helical" evidence="7">
    <location>
        <begin position="186"/>
        <end position="209"/>
    </location>
</feature>
<feature type="transmembrane region" description="Helical" evidence="7">
    <location>
        <begin position="348"/>
        <end position="369"/>
    </location>
</feature>
<comment type="similarity">
    <text evidence="2">Belongs to the major facilitator superfamily. Folate-biopterin transporter (TC 2.A.71) family.</text>
</comment>
<comment type="caution">
    <text evidence="8">The sequence shown here is derived from an EMBL/GenBank/DDBJ whole genome shotgun (WGS) entry which is preliminary data.</text>
</comment>
<keyword evidence="6 7" id="KW-0472">Membrane</keyword>
<gene>
    <name evidence="8" type="ORF">EVOR1521_LOCUS28144</name>
</gene>
<feature type="transmembrane region" description="Helical" evidence="7">
    <location>
        <begin position="117"/>
        <end position="138"/>
    </location>
</feature>
<evidence type="ECO:0000256" key="5">
    <source>
        <dbReference type="ARBA" id="ARBA00022989"/>
    </source>
</evidence>
<evidence type="ECO:0000313" key="8">
    <source>
        <dbReference type="EMBL" id="CAJ1406090.1"/>
    </source>
</evidence>
<keyword evidence="9" id="KW-1185">Reference proteome</keyword>
<keyword evidence="3" id="KW-0813">Transport</keyword>
<feature type="transmembrane region" description="Helical" evidence="7">
    <location>
        <begin position="283"/>
        <end position="303"/>
    </location>
</feature>
<dbReference type="SUPFAM" id="SSF103473">
    <property type="entry name" value="MFS general substrate transporter"/>
    <property type="match status" value="2"/>
</dbReference>
<dbReference type="Gene3D" id="1.20.1250.20">
    <property type="entry name" value="MFS general substrate transporter like domains"/>
    <property type="match status" value="1"/>
</dbReference>
<evidence type="ECO:0000256" key="7">
    <source>
        <dbReference type="SAM" id="Phobius"/>
    </source>
</evidence>
<evidence type="ECO:0000256" key="4">
    <source>
        <dbReference type="ARBA" id="ARBA00022692"/>
    </source>
</evidence>
<evidence type="ECO:0000256" key="2">
    <source>
        <dbReference type="ARBA" id="ARBA00007015"/>
    </source>
</evidence>
<feature type="transmembrane region" description="Helical" evidence="7">
    <location>
        <begin position="215"/>
        <end position="234"/>
    </location>
</feature>
<sequence length="544" mass="59185">MTQKRINSDEDDESIGLVNGKSRREECSWSCGLAQFLDDLSGAVGYKLLVLLFFVQHVGRGFVSDFTSQADPYVYKTYSVPAPVVQIFSGITQLPWALKPIIGLLSDSFPIGGYHKFPYMCISVVAGTIALLVVGAMPHDLLPVPLLVTCLFLMQSQLSVCDILSEAKYAEKIQELPAYGPHVLSYVWFGMNIGSLLGMSLSGLVLAVASPKLPYLISALPAALIMIPLLLGFLEEKEVSADEAAEARRRISLQPEAIFLSLLMCAVCVGLTVTGLITSNTYVNAAAATAVFFLVGVAFTVLLSPTVAKFNLWSLLQTSMTLSTSGASFYFMTDTPEQYPEGPHFSPFFYNSVIGTVGALMSLAGIITFQRYMVGFEYRNLLLVTNIAYCLLNATDALLYSRFNQTVGIPDHVFVIGTGVVQNIMNQWQWLPQVIILSYFCPKGMEATMYALLAGCHNLGNTIASCWGALLLQSLGVTPSGAVGESDRFDNLWKASVVASCLPIITVVALFQFIPAVRQGDRVVDPHATATKGSLWKRFWGVDD</sequence>
<feature type="transmembrane region" description="Helical" evidence="7">
    <location>
        <begin position="257"/>
        <end position="277"/>
    </location>
</feature>
<dbReference type="Pfam" id="PF03092">
    <property type="entry name" value="BT1"/>
    <property type="match status" value="1"/>
</dbReference>
<evidence type="ECO:0000256" key="6">
    <source>
        <dbReference type="ARBA" id="ARBA00023136"/>
    </source>
</evidence>
<proteinExistence type="inferred from homology"/>
<evidence type="ECO:0000256" key="1">
    <source>
        <dbReference type="ARBA" id="ARBA00004141"/>
    </source>
</evidence>
<feature type="transmembrane region" description="Helical" evidence="7">
    <location>
        <begin position="144"/>
        <end position="165"/>
    </location>
</feature>
<keyword evidence="5 7" id="KW-1133">Transmembrane helix</keyword>
<evidence type="ECO:0000256" key="3">
    <source>
        <dbReference type="ARBA" id="ARBA00022448"/>
    </source>
</evidence>
<comment type="subcellular location">
    <subcellularLocation>
        <location evidence="1">Membrane</location>
        <topology evidence="1">Multi-pass membrane protein</topology>
    </subcellularLocation>
</comment>
<dbReference type="AlphaFoldDB" id="A0AA36JH26"/>
<dbReference type="EMBL" id="CAUJNA010003616">
    <property type="protein sequence ID" value="CAJ1406090.1"/>
    <property type="molecule type" value="Genomic_DNA"/>
</dbReference>
<evidence type="ECO:0000313" key="9">
    <source>
        <dbReference type="Proteomes" id="UP001178507"/>
    </source>
</evidence>
<organism evidence="8 9">
    <name type="scientific">Effrenium voratum</name>
    <dbReference type="NCBI Taxonomy" id="2562239"/>
    <lineage>
        <taxon>Eukaryota</taxon>
        <taxon>Sar</taxon>
        <taxon>Alveolata</taxon>
        <taxon>Dinophyceae</taxon>
        <taxon>Suessiales</taxon>
        <taxon>Symbiodiniaceae</taxon>
        <taxon>Effrenium</taxon>
    </lineage>
</organism>